<comment type="caution">
    <text evidence="2">The sequence shown here is derived from an EMBL/GenBank/DDBJ whole genome shotgun (WGS) entry which is preliminary data.</text>
</comment>
<accession>A0A5M9GGE0</accession>
<dbReference type="AlphaFoldDB" id="A0A5M9GGE0"/>
<dbReference type="Proteomes" id="UP000325411">
    <property type="component" value="Unassembled WGS sequence"/>
</dbReference>
<feature type="compositionally biased region" description="Polar residues" evidence="1">
    <location>
        <begin position="63"/>
        <end position="100"/>
    </location>
</feature>
<evidence type="ECO:0000313" key="3">
    <source>
        <dbReference type="Proteomes" id="UP000325411"/>
    </source>
</evidence>
<gene>
    <name evidence="2" type="ORF">FYW06_27710</name>
</gene>
<proteinExistence type="predicted"/>
<evidence type="ECO:0000256" key="1">
    <source>
        <dbReference type="SAM" id="MobiDB-lite"/>
    </source>
</evidence>
<dbReference type="EMBL" id="VXCE01000042">
    <property type="protein sequence ID" value="KAA8473237.1"/>
    <property type="molecule type" value="Genomic_DNA"/>
</dbReference>
<evidence type="ECO:0000313" key="2">
    <source>
        <dbReference type="EMBL" id="KAA8473237.1"/>
    </source>
</evidence>
<reference evidence="2 3" key="1">
    <citation type="submission" date="2019-09" db="EMBL/GenBank/DDBJ databases">
        <authorList>
            <person name="Geng P."/>
            <person name="Wan X."/>
            <person name="Zhou G."/>
            <person name="Yuan Z."/>
            <person name="Hu X."/>
        </authorList>
    </citation>
    <scope>NUCLEOTIDE SEQUENCE [LARGE SCALE GENOMIC DNA]</scope>
    <source>
        <strain evidence="2 3">EFR-4</strain>
    </source>
</reference>
<feature type="region of interest" description="Disordered" evidence="1">
    <location>
        <begin position="62"/>
        <end position="110"/>
    </location>
</feature>
<name>A0A5M9GGE0_9BACI</name>
<organism evidence="2 3">
    <name type="scientific">Bacillus paranthracis</name>
    <dbReference type="NCBI Taxonomy" id="2026186"/>
    <lineage>
        <taxon>Bacteria</taxon>
        <taxon>Bacillati</taxon>
        <taxon>Bacillota</taxon>
        <taxon>Bacilli</taxon>
        <taxon>Bacillales</taxon>
        <taxon>Bacillaceae</taxon>
        <taxon>Bacillus</taxon>
        <taxon>Bacillus cereus group</taxon>
    </lineage>
</organism>
<protein>
    <submittedName>
        <fullName evidence="2">Uncharacterized protein</fullName>
    </submittedName>
</protein>
<dbReference type="RefSeq" id="WP_153623522.1">
    <property type="nucleotide sequence ID" value="NZ_CP064082.1"/>
</dbReference>
<sequence>MVKVDPMKKMLDIDEQIKKLKEKQKRLISKAQREAGKFLMEQWNVNDLEQAKELIEHFKEQALQITSTQENSESNDSRTSSENNNHVNTPSPGNSGQNENIQEEKVLQGS</sequence>